<keyword evidence="3" id="KW-1185">Reference proteome</keyword>
<name>A0ABW0M1E1_9BACL</name>
<gene>
    <name evidence="2" type="ORF">ACFPPD_18710</name>
</gene>
<proteinExistence type="predicted"/>
<evidence type="ECO:0000313" key="2">
    <source>
        <dbReference type="EMBL" id="MFC5470723.1"/>
    </source>
</evidence>
<feature type="region of interest" description="Disordered" evidence="1">
    <location>
        <begin position="1"/>
        <end position="39"/>
    </location>
</feature>
<sequence length="124" mass="14172">MNKASFRHPEQARVRKARQVKKGAGKTKSSKTESSSVASPRLPGFLLAVQKKWACGNGAASPKYIIEKGGHVSIVTPQDEENMKARLRFHYKARLKNISIQYIYLFCENKVLDRENKILDWQLR</sequence>
<evidence type="ECO:0000313" key="3">
    <source>
        <dbReference type="Proteomes" id="UP001596105"/>
    </source>
</evidence>
<organism evidence="2 3">
    <name type="scientific">Cohnella suwonensis</name>
    <dbReference type="NCBI Taxonomy" id="696072"/>
    <lineage>
        <taxon>Bacteria</taxon>
        <taxon>Bacillati</taxon>
        <taxon>Bacillota</taxon>
        <taxon>Bacilli</taxon>
        <taxon>Bacillales</taxon>
        <taxon>Paenibacillaceae</taxon>
        <taxon>Cohnella</taxon>
    </lineage>
</organism>
<comment type="caution">
    <text evidence="2">The sequence shown here is derived from an EMBL/GenBank/DDBJ whole genome shotgun (WGS) entry which is preliminary data.</text>
</comment>
<dbReference type="Proteomes" id="UP001596105">
    <property type="component" value="Unassembled WGS sequence"/>
</dbReference>
<dbReference type="EMBL" id="JBHSMH010000072">
    <property type="protein sequence ID" value="MFC5470723.1"/>
    <property type="molecule type" value="Genomic_DNA"/>
</dbReference>
<accession>A0ABW0M1E1</accession>
<reference evidence="3" key="1">
    <citation type="journal article" date="2019" name="Int. J. Syst. Evol. Microbiol.">
        <title>The Global Catalogue of Microorganisms (GCM) 10K type strain sequencing project: providing services to taxonomists for standard genome sequencing and annotation.</title>
        <authorList>
            <consortium name="The Broad Institute Genomics Platform"/>
            <consortium name="The Broad Institute Genome Sequencing Center for Infectious Disease"/>
            <person name="Wu L."/>
            <person name="Ma J."/>
        </authorList>
    </citation>
    <scope>NUCLEOTIDE SEQUENCE [LARGE SCALE GENOMIC DNA]</scope>
    <source>
        <strain evidence="3">CCUG 57113</strain>
    </source>
</reference>
<evidence type="ECO:0000256" key="1">
    <source>
        <dbReference type="SAM" id="MobiDB-lite"/>
    </source>
</evidence>
<dbReference type="RefSeq" id="WP_209749215.1">
    <property type="nucleotide sequence ID" value="NZ_JBHSMH010000072.1"/>
</dbReference>
<feature type="compositionally biased region" description="Basic residues" evidence="1">
    <location>
        <begin position="14"/>
        <end position="29"/>
    </location>
</feature>
<protein>
    <submittedName>
        <fullName evidence="2">Uncharacterized protein</fullName>
    </submittedName>
</protein>